<dbReference type="Gene3D" id="3.40.605.10">
    <property type="entry name" value="Aldehyde Dehydrogenase, Chain A, domain 1"/>
    <property type="match status" value="1"/>
</dbReference>
<dbReference type="SUPFAM" id="SSF53720">
    <property type="entry name" value="ALDH-like"/>
    <property type="match status" value="1"/>
</dbReference>
<dbReference type="STRING" id="104452.A0A0L7LMS6"/>
<feature type="domain" description="Aldehyde dehydrogenase" evidence="1">
    <location>
        <begin position="27"/>
        <end position="109"/>
    </location>
</feature>
<protein>
    <submittedName>
        <fullName evidence="2">Aldehyde dehydroxygenase</fullName>
    </submittedName>
</protein>
<sequence>MVTKVGYGKQAPIVRYEWDGCLKLQLLAAAKKAFHRYSEWRTIDASARGLLLLKLADLIDRDYKSLAQLETLDCGKPVKQAEGEIQWAAGIIRYYAGKADKILGSTIPAGEY</sequence>
<dbReference type="AlphaFoldDB" id="A0A0L7LMS6"/>
<dbReference type="GO" id="GO:0016491">
    <property type="term" value="F:oxidoreductase activity"/>
    <property type="evidence" value="ECO:0007669"/>
    <property type="project" value="InterPro"/>
</dbReference>
<evidence type="ECO:0000313" key="2">
    <source>
        <dbReference type="EMBL" id="KOB76725.1"/>
    </source>
</evidence>
<name>A0A0L7LMS6_OPEBR</name>
<gene>
    <name evidence="2" type="ORF">OBRU01_05255</name>
</gene>
<dbReference type="Proteomes" id="UP000037510">
    <property type="component" value="Unassembled WGS sequence"/>
</dbReference>
<proteinExistence type="predicted"/>
<dbReference type="PANTHER" id="PTHR11699">
    <property type="entry name" value="ALDEHYDE DEHYDROGENASE-RELATED"/>
    <property type="match status" value="1"/>
</dbReference>
<accession>A0A0L7LMS6</accession>
<comment type="caution">
    <text evidence="2">The sequence shown here is derived from an EMBL/GenBank/DDBJ whole genome shotgun (WGS) entry which is preliminary data.</text>
</comment>
<dbReference type="InterPro" id="IPR016162">
    <property type="entry name" value="Ald_DH_N"/>
</dbReference>
<organism evidence="2 3">
    <name type="scientific">Operophtera brumata</name>
    <name type="common">Winter moth</name>
    <name type="synonym">Phalaena brumata</name>
    <dbReference type="NCBI Taxonomy" id="104452"/>
    <lineage>
        <taxon>Eukaryota</taxon>
        <taxon>Metazoa</taxon>
        <taxon>Ecdysozoa</taxon>
        <taxon>Arthropoda</taxon>
        <taxon>Hexapoda</taxon>
        <taxon>Insecta</taxon>
        <taxon>Pterygota</taxon>
        <taxon>Neoptera</taxon>
        <taxon>Endopterygota</taxon>
        <taxon>Lepidoptera</taxon>
        <taxon>Glossata</taxon>
        <taxon>Ditrysia</taxon>
        <taxon>Geometroidea</taxon>
        <taxon>Geometridae</taxon>
        <taxon>Larentiinae</taxon>
        <taxon>Operophtera</taxon>
    </lineage>
</organism>
<dbReference type="InterPro" id="IPR016161">
    <property type="entry name" value="Ald_DH/histidinol_DH"/>
</dbReference>
<keyword evidence="3" id="KW-1185">Reference proteome</keyword>
<dbReference type="Pfam" id="PF00171">
    <property type="entry name" value="Aldedh"/>
    <property type="match status" value="1"/>
</dbReference>
<evidence type="ECO:0000313" key="3">
    <source>
        <dbReference type="Proteomes" id="UP000037510"/>
    </source>
</evidence>
<dbReference type="InterPro" id="IPR015590">
    <property type="entry name" value="Aldehyde_DH_dom"/>
</dbReference>
<reference evidence="2 3" key="1">
    <citation type="journal article" date="2015" name="Genome Biol. Evol.">
        <title>The genome of winter moth (Operophtera brumata) provides a genomic perspective on sexual dimorphism and phenology.</title>
        <authorList>
            <person name="Derks M.F."/>
            <person name="Smit S."/>
            <person name="Salis L."/>
            <person name="Schijlen E."/>
            <person name="Bossers A."/>
            <person name="Mateman C."/>
            <person name="Pijl A.S."/>
            <person name="de Ridder D."/>
            <person name="Groenen M.A."/>
            <person name="Visser M.E."/>
            <person name="Megens H.J."/>
        </authorList>
    </citation>
    <scope>NUCLEOTIDE SEQUENCE [LARGE SCALE GENOMIC DNA]</scope>
    <source>
        <strain evidence="2">WM2013NL</strain>
        <tissue evidence="2">Head and thorax</tissue>
    </source>
</reference>
<dbReference type="EMBL" id="JTDY01000545">
    <property type="protein sequence ID" value="KOB76725.1"/>
    <property type="molecule type" value="Genomic_DNA"/>
</dbReference>
<evidence type="ECO:0000259" key="1">
    <source>
        <dbReference type="Pfam" id="PF00171"/>
    </source>
</evidence>